<proteinExistence type="inferred from homology"/>
<evidence type="ECO:0000256" key="2">
    <source>
        <dbReference type="ARBA" id="ARBA00012502"/>
    </source>
</evidence>
<dbReference type="EMBL" id="CP020814">
    <property type="protein sequence ID" value="ARK30018.1"/>
    <property type="molecule type" value="Genomic_DNA"/>
</dbReference>
<name>A0A1X9M9D2_9BACI</name>
<comment type="catalytic activity">
    <reaction evidence="5">
        <text>[thioredoxin]-disulfide + L-methionine + H2O = L-methionine (S)-S-oxide + [thioredoxin]-dithiol</text>
        <dbReference type="Rhea" id="RHEA:19993"/>
        <dbReference type="Rhea" id="RHEA-COMP:10698"/>
        <dbReference type="Rhea" id="RHEA-COMP:10700"/>
        <dbReference type="ChEBI" id="CHEBI:15377"/>
        <dbReference type="ChEBI" id="CHEBI:29950"/>
        <dbReference type="ChEBI" id="CHEBI:50058"/>
        <dbReference type="ChEBI" id="CHEBI:57844"/>
        <dbReference type="ChEBI" id="CHEBI:58772"/>
        <dbReference type="EC" id="1.8.4.11"/>
    </reaction>
</comment>
<dbReference type="InterPro" id="IPR002569">
    <property type="entry name" value="Met_Sox_Rdtase_MsrA_dom"/>
</dbReference>
<evidence type="ECO:0000313" key="7">
    <source>
        <dbReference type="EMBL" id="ARK30018.1"/>
    </source>
</evidence>
<evidence type="ECO:0000256" key="1">
    <source>
        <dbReference type="ARBA" id="ARBA00005591"/>
    </source>
</evidence>
<dbReference type="PANTHER" id="PTHR43774:SF1">
    <property type="entry name" value="PEPTIDE METHIONINE SULFOXIDE REDUCTASE MSRA 2"/>
    <property type="match status" value="1"/>
</dbReference>
<gene>
    <name evidence="7" type="primary">msrA3</name>
    <name evidence="7" type="ORF">BkAM31D_09185</name>
</gene>
<dbReference type="EC" id="1.8.4.11" evidence="2"/>
<dbReference type="InterPro" id="IPR036509">
    <property type="entry name" value="Met_Sox_Rdtase_MsrA_sf"/>
</dbReference>
<keyword evidence="3 7" id="KW-0560">Oxidoreductase</keyword>
<evidence type="ECO:0000259" key="6">
    <source>
        <dbReference type="Pfam" id="PF01625"/>
    </source>
</evidence>
<organism evidence="7 8">
    <name type="scientific">Halalkalibacter krulwichiae</name>
    <dbReference type="NCBI Taxonomy" id="199441"/>
    <lineage>
        <taxon>Bacteria</taxon>
        <taxon>Bacillati</taxon>
        <taxon>Bacillota</taxon>
        <taxon>Bacilli</taxon>
        <taxon>Bacillales</taxon>
        <taxon>Bacillaceae</taxon>
        <taxon>Halalkalibacter</taxon>
    </lineage>
</organism>
<dbReference type="KEGG" id="bkw:BkAM31D_09185"/>
<dbReference type="GO" id="GO:0033744">
    <property type="term" value="F:L-methionine:thioredoxin-disulfide S-oxidoreductase activity"/>
    <property type="evidence" value="ECO:0007669"/>
    <property type="project" value="RHEA"/>
</dbReference>
<dbReference type="GO" id="GO:0008113">
    <property type="term" value="F:peptide-methionine (S)-S-oxide reductase activity"/>
    <property type="evidence" value="ECO:0007669"/>
    <property type="project" value="UniProtKB-EC"/>
</dbReference>
<dbReference type="Pfam" id="PF01625">
    <property type="entry name" value="PMSR"/>
    <property type="match status" value="1"/>
</dbReference>
<keyword evidence="8" id="KW-1185">Reference proteome</keyword>
<evidence type="ECO:0000256" key="5">
    <source>
        <dbReference type="ARBA" id="ARBA00048782"/>
    </source>
</evidence>
<dbReference type="AlphaFoldDB" id="A0A1X9M9D2"/>
<evidence type="ECO:0000313" key="8">
    <source>
        <dbReference type="Proteomes" id="UP000193006"/>
    </source>
</evidence>
<dbReference type="STRING" id="199441.BkAM31D_09185"/>
<dbReference type="Proteomes" id="UP000193006">
    <property type="component" value="Chromosome"/>
</dbReference>
<comment type="catalytic activity">
    <reaction evidence="4">
        <text>L-methionyl-[protein] + [thioredoxin]-disulfide + H2O = L-methionyl-(S)-S-oxide-[protein] + [thioredoxin]-dithiol</text>
        <dbReference type="Rhea" id="RHEA:14217"/>
        <dbReference type="Rhea" id="RHEA-COMP:10698"/>
        <dbReference type="Rhea" id="RHEA-COMP:10700"/>
        <dbReference type="Rhea" id="RHEA-COMP:12313"/>
        <dbReference type="Rhea" id="RHEA-COMP:12315"/>
        <dbReference type="ChEBI" id="CHEBI:15377"/>
        <dbReference type="ChEBI" id="CHEBI:16044"/>
        <dbReference type="ChEBI" id="CHEBI:29950"/>
        <dbReference type="ChEBI" id="CHEBI:44120"/>
        <dbReference type="ChEBI" id="CHEBI:50058"/>
        <dbReference type="EC" id="1.8.4.11"/>
    </reaction>
</comment>
<dbReference type="PANTHER" id="PTHR43774">
    <property type="entry name" value="PEPTIDE METHIONINE SULFOXIDE REDUCTASE"/>
    <property type="match status" value="1"/>
</dbReference>
<dbReference type="RefSeq" id="WP_066151944.1">
    <property type="nucleotide sequence ID" value="NZ_CP020814.1"/>
</dbReference>
<protein>
    <recommendedName>
        <fullName evidence="2">peptide-methionine (S)-S-oxide reductase</fullName>
        <ecNumber evidence="2">1.8.4.11</ecNumber>
    </recommendedName>
</protein>
<sequence>MEKAIFGASEFFSQEAFVTGFRGIENVRRGQLKGTNIEIVEIWFDPWKVSYEEVVNLFFDLHDPTATKGQTIKNQSFIFFTDHIQLTKAKQKKKELKHLVKNEVITDIIPVERYIDRLKESRLIS</sequence>
<dbReference type="SUPFAM" id="SSF55068">
    <property type="entry name" value="Peptide methionine sulfoxide reductase"/>
    <property type="match status" value="1"/>
</dbReference>
<accession>A0A1X9M9D2</accession>
<feature type="domain" description="Peptide methionine sulphoxide reductase MsrA" evidence="6">
    <location>
        <begin position="34"/>
        <end position="116"/>
    </location>
</feature>
<dbReference type="Gene3D" id="3.30.1060.10">
    <property type="entry name" value="Peptide methionine sulphoxide reductase MsrA"/>
    <property type="match status" value="1"/>
</dbReference>
<evidence type="ECO:0000256" key="4">
    <source>
        <dbReference type="ARBA" id="ARBA00047806"/>
    </source>
</evidence>
<reference evidence="7 8" key="1">
    <citation type="submission" date="2017-04" db="EMBL/GenBank/DDBJ databases">
        <title>Bacillus krulwichiae AM31D Genome sequencing and assembly.</title>
        <authorList>
            <person name="Krulwich T.A."/>
            <person name="Anastor L."/>
            <person name="Ehrlich R."/>
            <person name="Ehrlich G.D."/>
            <person name="Janto B."/>
        </authorList>
    </citation>
    <scope>NUCLEOTIDE SEQUENCE [LARGE SCALE GENOMIC DNA]</scope>
    <source>
        <strain evidence="7 8">AM31D</strain>
    </source>
</reference>
<evidence type="ECO:0000256" key="3">
    <source>
        <dbReference type="ARBA" id="ARBA00023002"/>
    </source>
</evidence>
<comment type="similarity">
    <text evidence="1">Belongs to the MsrA Met sulfoxide reductase family.</text>
</comment>